<gene>
    <name evidence="2" type="ORF">MTR67_014672</name>
</gene>
<dbReference type="AlphaFoldDB" id="A0AAF0QEC1"/>
<feature type="region of interest" description="Disordered" evidence="1">
    <location>
        <begin position="1"/>
        <end position="29"/>
    </location>
</feature>
<evidence type="ECO:0000256" key="1">
    <source>
        <dbReference type="SAM" id="MobiDB-lite"/>
    </source>
</evidence>
<feature type="non-terminal residue" evidence="2">
    <location>
        <position position="1"/>
    </location>
</feature>
<protein>
    <submittedName>
        <fullName evidence="2">Uncharacterized protein</fullName>
    </submittedName>
</protein>
<dbReference type="EMBL" id="CP133614">
    <property type="protein sequence ID" value="WMV21287.1"/>
    <property type="molecule type" value="Genomic_DNA"/>
</dbReference>
<evidence type="ECO:0000313" key="3">
    <source>
        <dbReference type="Proteomes" id="UP001234989"/>
    </source>
</evidence>
<dbReference type="Proteomes" id="UP001234989">
    <property type="component" value="Chromosome 3"/>
</dbReference>
<name>A0AAF0QEC1_SOLVR</name>
<evidence type="ECO:0000313" key="2">
    <source>
        <dbReference type="EMBL" id="WMV21287.1"/>
    </source>
</evidence>
<accession>A0AAF0QEC1</accession>
<reference evidence="2" key="1">
    <citation type="submission" date="2023-08" db="EMBL/GenBank/DDBJ databases">
        <title>A de novo genome assembly of Solanum verrucosum Schlechtendal, a Mexican diploid species geographically isolated from the other diploid A-genome species in potato relatives.</title>
        <authorList>
            <person name="Hosaka K."/>
        </authorList>
    </citation>
    <scope>NUCLEOTIDE SEQUENCE</scope>
    <source>
        <tissue evidence="2">Young leaves</tissue>
    </source>
</reference>
<organism evidence="2 3">
    <name type="scientific">Solanum verrucosum</name>
    <dbReference type="NCBI Taxonomy" id="315347"/>
    <lineage>
        <taxon>Eukaryota</taxon>
        <taxon>Viridiplantae</taxon>
        <taxon>Streptophyta</taxon>
        <taxon>Embryophyta</taxon>
        <taxon>Tracheophyta</taxon>
        <taxon>Spermatophyta</taxon>
        <taxon>Magnoliopsida</taxon>
        <taxon>eudicotyledons</taxon>
        <taxon>Gunneridae</taxon>
        <taxon>Pentapetalae</taxon>
        <taxon>asterids</taxon>
        <taxon>lamiids</taxon>
        <taxon>Solanales</taxon>
        <taxon>Solanaceae</taxon>
        <taxon>Solanoideae</taxon>
        <taxon>Solaneae</taxon>
        <taxon>Solanum</taxon>
    </lineage>
</organism>
<sequence>QKGVVADEEEDNEANWNPPSSAATASVVPGLTYEEYERAIRHDLRKKQKSTQQANGTKQVNNVVLTKMIDNDLYYGR</sequence>
<keyword evidence="3" id="KW-1185">Reference proteome</keyword>
<feature type="compositionally biased region" description="Acidic residues" evidence="1">
    <location>
        <begin position="1"/>
        <end position="13"/>
    </location>
</feature>
<proteinExistence type="predicted"/>